<protein>
    <submittedName>
        <fullName evidence="2">Glycoside hydrolase family 43 protein</fullName>
    </submittedName>
</protein>
<dbReference type="Gene3D" id="2.115.10.20">
    <property type="entry name" value="Glycosyl hydrolase domain, family 43"/>
    <property type="match status" value="2"/>
</dbReference>
<dbReference type="PANTHER" id="PTHR43301:SF3">
    <property type="entry name" value="ARABINAN ENDO-1,5-ALPHA-L-ARABINOSIDASE A-RELATED"/>
    <property type="match status" value="1"/>
</dbReference>
<comment type="caution">
    <text evidence="2">The sequence shown here is derived from an EMBL/GenBank/DDBJ whole genome shotgun (WGS) entry which is preliminary data.</text>
</comment>
<name>A0A8T4IKX3_9SPHN</name>
<dbReference type="AlphaFoldDB" id="A0A8T4IKX3"/>
<dbReference type="RefSeq" id="WP_284054092.1">
    <property type="nucleotide sequence ID" value="NZ_JAGRQC010000003.1"/>
</dbReference>
<dbReference type="InterPro" id="IPR023296">
    <property type="entry name" value="Glyco_hydro_beta-prop_sf"/>
</dbReference>
<dbReference type="SUPFAM" id="SSF75005">
    <property type="entry name" value="Arabinanase/levansucrase/invertase"/>
    <property type="match status" value="2"/>
</dbReference>
<dbReference type="EMBL" id="JAGRQC010000003">
    <property type="protein sequence ID" value="MBR0552826.1"/>
    <property type="molecule type" value="Genomic_DNA"/>
</dbReference>
<sequence length="378" mass="41906">MTVRRGSIIGAILAASMLPTACAMPQQPLAEAAAPQQLAIVPSLAAQPQLSVPPKARRSDYLLVYFKDETHSLYFATSRDGYSFSDVNDGQPVLSGRGIAEQKGVRDPHIARGPDGAFYLAMTDLNIFGKRDGTRDTEWQRPGEKYGWGNNRKLVLMKSYDLLHWTHAEVDIPATFPAYADAGSAWAPETIYDPDSGRMMVYFTTRHGNGPNFLVYSYANKDFTKLVTSPKRLFRYPDPKVTTIDGDITRVGDEYHLFYVAHADPLRISQGVSHDINSGYSFDPAKVDPEPKAAEAPNLWRRHGTDTYLLMYDVYGASPNNMGFAETTDFKTFRPIGHFNEPGSPMKATNFSSPKHGAVIAISPVEAKRLARYFAPRG</sequence>
<keyword evidence="3" id="KW-1185">Reference proteome</keyword>
<dbReference type="PANTHER" id="PTHR43301">
    <property type="entry name" value="ARABINAN ENDO-1,5-ALPHA-L-ARABINOSIDASE"/>
    <property type="match status" value="1"/>
</dbReference>
<evidence type="ECO:0000313" key="3">
    <source>
        <dbReference type="Proteomes" id="UP000676996"/>
    </source>
</evidence>
<dbReference type="Proteomes" id="UP000676996">
    <property type="component" value="Unassembled WGS sequence"/>
</dbReference>
<organism evidence="2 3">
    <name type="scientific">Stakelama marina</name>
    <dbReference type="NCBI Taxonomy" id="2826939"/>
    <lineage>
        <taxon>Bacteria</taxon>
        <taxon>Pseudomonadati</taxon>
        <taxon>Pseudomonadota</taxon>
        <taxon>Alphaproteobacteria</taxon>
        <taxon>Sphingomonadales</taxon>
        <taxon>Sphingomonadaceae</taxon>
        <taxon>Stakelama</taxon>
    </lineage>
</organism>
<evidence type="ECO:0000313" key="2">
    <source>
        <dbReference type="EMBL" id="MBR0552826.1"/>
    </source>
</evidence>
<proteinExistence type="predicted"/>
<keyword evidence="1" id="KW-0732">Signal</keyword>
<evidence type="ECO:0000256" key="1">
    <source>
        <dbReference type="SAM" id="SignalP"/>
    </source>
</evidence>
<keyword evidence="2" id="KW-0378">Hydrolase</keyword>
<feature type="signal peptide" evidence="1">
    <location>
        <begin position="1"/>
        <end position="23"/>
    </location>
</feature>
<feature type="chain" id="PRO_5035726273" evidence="1">
    <location>
        <begin position="24"/>
        <end position="378"/>
    </location>
</feature>
<reference evidence="2" key="1">
    <citation type="submission" date="2021-04" db="EMBL/GenBank/DDBJ databases">
        <title>Ouciella asimina sp. nov., isolated from the surface seawater in the hydrothermal field of Okinawa Trough.</title>
        <authorList>
            <person name="Shuang W."/>
        </authorList>
    </citation>
    <scope>NUCLEOTIDE SEQUENCE</scope>
    <source>
        <strain evidence="2">LXI357</strain>
    </source>
</reference>
<dbReference type="InterPro" id="IPR050727">
    <property type="entry name" value="GH43_arabinanases"/>
</dbReference>
<dbReference type="GO" id="GO:0016787">
    <property type="term" value="F:hydrolase activity"/>
    <property type="evidence" value="ECO:0007669"/>
    <property type="project" value="UniProtKB-KW"/>
</dbReference>
<accession>A0A8T4IKX3</accession>
<gene>
    <name evidence="2" type="ORF">J7S20_09945</name>
</gene>
<dbReference type="CDD" id="cd08983">
    <property type="entry name" value="GH43_Bt3655-like"/>
    <property type="match status" value="1"/>
</dbReference>